<sequence>MTTEELIERVAKRIVELRLTPIAIVLLESAKPLSFVGSQVLVFFQPIVTSIFPLNSYEEFVRILEDRNNVERLIQMIENEENQREKIRLEKKNEQR</sequence>
<protein>
    <submittedName>
        <fullName evidence="2">Uncharacterized protein</fullName>
    </submittedName>
</protein>
<keyword evidence="1" id="KW-0175">Coiled coil</keyword>
<reference evidence="2" key="1">
    <citation type="journal article" date="2020" name="mSystems">
        <title>Genome- and Community-Level Interaction Insights into Carbon Utilization and Element Cycling Functions of Hydrothermarchaeota in Hydrothermal Sediment.</title>
        <authorList>
            <person name="Zhou Z."/>
            <person name="Liu Y."/>
            <person name="Xu W."/>
            <person name="Pan J."/>
            <person name="Luo Z.H."/>
            <person name="Li M."/>
        </authorList>
    </citation>
    <scope>NUCLEOTIDE SEQUENCE [LARGE SCALE GENOMIC DNA]</scope>
    <source>
        <strain evidence="2">SpSt-906</strain>
    </source>
</reference>
<feature type="coiled-coil region" evidence="1">
    <location>
        <begin position="63"/>
        <end position="90"/>
    </location>
</feature>
<gene>
    <name evidence="2" type="ORF">ENX07_07220</name>
</gene>
<dbReference type="EMBL" id="DTMQ01000043">
    <property type="protein sequence ID" value="HGE99837.1"/>
    <property type="molecule type" value="Genomic_DNA"/>
</dbReference>
<proteinExistence type="predicted"/>
<comment type="caution">
    <text evidence="2">The sequence shown here is derived from an EMBL/GenBank/DDBJ whole genome shotgun (WGS) entry which is preliminary data.</text>
</comment>
<accession>A0A7C3Z0U7</accession>
<evidence type="ECO:0000256" key="1">
    <source>
        <dbReference type="SAM" id="Coils"/>
    </source>
</evidence>
<dbReference type="AlphaFoldDB" id="A0A7C3Z0U7"/>
<organism evidence="2">
    <name type="scientific">candidate division WOR-3 bacterium</name>
    <dbReference type="NCBI Taxonomy" id="2052148"/>
    <lineage>
        <taxon>Bacteria</taxon>
        <taxon>Bacteria division WOR-3</taxon>
    </lineage>
</organism>
<evidence type="ECO:0000313" key="2">
    <source>
        <dbReference type="EMBL" id="HGE99837.1"/>
    </source>
</evidence>
<name>A0A7C3Z0U7_UNCW3</name>